<evidence type="ECO:0000313" key="2">
    <source>
        <dbReference type="Proteomes" id="UP000012137"/>
    </source>
</evidence>
<organism evidence="1 2">
    <name type="scientific">Leptospira interrogans serovar Pyrogenes str. L0374</name>
    <dbReference type="NCBI Taxonomy" id="1049928"/>
    <lineage>
        <taxon>Bacteria</taxon>
        <taxon>Pseudomonadati</taxon>
        <taxon>Spirochaetota</taxon>
        <taxon>Spirochaetia</taxon>
        <taxon>Leptospirales</taxon>
        <taxon>Leptospiraceae</taxon>
        <taxon>Leptospira</taxon>
    </lineage>
</organism>
<gene>
    <name evidence="1" type="ORF">LEP1GSC083_4788</name>
</gene>
<dbReference type="AlphaFoldDB" id="M6KEM7"/>
<evidence type="ECO:0000313" key="1">
    <source>
        <dbReference type="EMBL" id="EMN32629.1"/>
    </source>
</evidence>
<dbReference type="EMBL" id="AHMZ02000022">
    <property type="protein sequence ID" value="EMN32629.1"/>
    <property type="molecule type" value="Genomic_DNA"/>
</dbReference>
<reference evidence="1 2" key="1">
    <citation type="submission" date="2013-01" db="EMBL/GenBank/DDBJ databases">
        <authorList>
            <person name="Harkins D.M."/>
            <person name="Durkin A.S."/>
            <person name="Brinkac L.M."/>
            <person name="Haft D.H."/>
            <person name="Selengut J.D."/>
            <person name="Sanka R."/>
            <person name="DePew J."/>
            <person name="Purushe J."/>
            <person name="Peacock S.J."/>
            <person name="Thaipadungpanit J."/>
            <person name="Wuthiekanun V.W."/>
            <person name="Day N.P."/>
            <person name="Vinetz J.M."/>
            <person name="Sutton G.G."/>
            <person name="Nierman W.C."/>
            <person name="Fouts D.E."/>
        </authorList>
    </citation>
    <scope>NUCLEOTIDE SEQUENCE [LARGE SCALE GENOMIC DNA]</scope>
    <source>
        <strain evidence="1 2">L0374</strain>
    </source>
</reference>
<dbReference type="Proteomes" id="UP000012137">
    <property type="component" value="Unassembled WGS sequence"/>
</dbReference>
<accession>M6KEM7</accession>
<protein>
    <submittedName>
        <fullName evidence="1">Uncharacterized protein</fullName>
    </submittedName>
</protein>
<comment type="caution">
    <text evidence="1">The sequence shown here is derived from an EMBL/GenBank/DDBJ whole genome shotgun (WGS) entry which is preliminary data.</text>
</comment>
<sequence>MVVPTFKKSISKVQIPIFLKRMNLKFRISNFTLFTVKNKINGKKYMVVTSSRNK</sequence>
<name>M6KEM7_LEPIR</name>
<proteinExistence type="predicted"/>